<feature type="region of interest" description="Disordered" evidence="1">
    <location>
        <begin position="191"/>
        <end position="283"/>
    </location>
</feature>
<evidence type="ECO:0000313" key="2">
    <source>
        <dbReference type="EMBL" id="OIW25210.1"/>
    </source>
</evidence>
<feature type="compositionally biased region" description="Polar residues" evidence="1">
    <location>
        <begin position="194"/>
        <end position="203"/>
    </location>
</feature>
<dbReference type="AlphaFoldDB" id="A0A1J7JC87"/>
<keyword evidence="3" id="KW-1185">Reference proteome</keyword>
<gene>
    <name evidence="2" type="ORF">CONLIGDRAFT_648254</name>
</gene>
<dbReference type="Proteomes" id="UP000182658">
    <property type="component" value="Unassembled WGS sequence"/>
</dbReference>
<dbReference type="EMBL" id="KV875102">
    <property type="protein sequence ID" value="OIW25210.1"/>
    <property type="molecule type" value="Genomic_DNA"/>
</dbReference>
<feature type="compositionally biased region" description="Basic and acidic residues" evidence="1">
    <location>
        <begin position="217"/>
        <end position="250"/>
    </location>
</feature>
<feature type="compositionally biased region" description="Basic and acidic residues" evidence="1">
    <location>
        <begin position="271"/>
        <end position="283"/>
    </location>
</feature>
<dbReference type="InParanoid" id="A0A1J7JC87"/>
<feature type="region of interest" description="Disordered" evidence="1">
    <location>
        <begin position="1"/>
        <end position="34"/>
    </location>
</feature>
<accession>A0A1J7JC87</accession>
<protein>
    <submittedName>
        <fullName evidence="2">Uncharacterized protein</fullName>
    </submittedName>
</protein>
<evidence type="ECO:0000256" key="1">
    <source>
        <dbReference type="SAM" id="MobiDB-lite"/>
    </source>
</evidence>
<reference evidence="2 3" key="1">
    <citation type="submission" date="2016-10" db="EMBL/GenBank/DDBJ databases">
        <title>Draft genome sequence of Coniochaeta ligniaria NRRL30616, a lignocellulolytic fungus for bioabatement of inhibitors in plant biomass hydrolysates.</title>
        <authorList>
            <consortium name="DOE Joint Genome Institute"/>
            <person name="Jimenez D.J."/>
            <person name="Hector R.E."/>
            <person name="Riley R."/>
            <person name="Sun H."/>
            <person name="Grigoriev I.V."/>
            <person name="Van Elsas J.D."/>
            <person name="Nichols N.N."/>
        </authorList>
    </citation>
    <scope>NUCLEOTIDE SEQUENCE [LARGE SCALE GENOMIC DNA]</scope>
    <source>
        <strain evidence="2 3">NRRL 30616</strain>
    </source>
</reference>
<sequence length="283" mass="30942">MFSQTQRLDVSKGRRSTDRDNQTTAGPASRVKGGGSRYKLWVHQATKSGVLDTLGLGADIKEAGIGLTAGLDSNDSRVTNPGTDYRNPAVKIPPLNRWPTMRLGLKEGIGRKELTPVTPAVLNLMGANAIPPMKEMPHAPPSSGAVLASRVPPHLLRDPTFDNQLLGRLYVDDPFCSPTTTAATSSTCCFSVLPTKSNPGGSTRPQPRPDRRHRTRCRDGTKTSRNDADIDGKTRATRRENLRDNYELEPKVPSLEIATRNRETGNLPRQDQTDAYKHKLVDG</sequence>
<name>A0A1J7JC87_9PEZI</name>
<evidence type="ECO:0000313" key="3">
    <source>
        <dbReference type="Proteomes" id="UP000182658"/>
    </source>
</evidence>
<organism evidence="2 3">
    <name type="scientific">Coniochaeta ligniaria NRRL 30616</name>
    <dbReference type="NCBI Taxonomy" id="1408157"/>
    <lineage>
        <taxon>Eukaryota</taxon>
        <taxon>Fungi</taxon>
        <taxon>Dikarya</taxon>
        <taxon>Ascomycota</taxon>
        <taxon>Pezizomycotina</taxon>
        <taxon>Sordariomycetes</taxon>
        <taxon>Sordariomycetidae</taxon>
        <taxon>Coniochaetales</taxon>
        <taxon>Coniochaetaceae</taxon>
        <taxon>Coniochaeta</taxon>
    </lineage>
</organism>
<proteinExistence type="predicted"/>
<feature type="compositionally biased region" description="Basic and acidic residues" evidence="1">
    <location>
        <begin position="9"/>
        <end position="21"/>
    </location>
</feature>